<reference evidence="3" key="1">
    <citation type="submission" date="2016-02" db="EMBL/GenBank/DDBJ databases">
        <title>Draft genome sequence of Microdochium bolleyi, a fungal endophyte of beachgrass.</title>
        <authorList>
            <consortium name="DOE Joint Genome Institute"/>
            <person name="David A.S."/>
            <person name="May G."/>
            <person name="Haridas S."/>
            <person name="Lim J."/>
            <person name="Wang M."/>
            <person name="Labutti K."/>
            <person name="Lipzen A."/>
            <person name="Barry K."/>
            <person name="Grigoriev I.V."/>
        </authorList>
    </citation>
    <scope>NUCLEOTIDE SEQUENCE [LARGE SCALE GENOMIC DNA]</scope>
    <source>
        <strain evidence="3">J235TASD1</strain>
    </source>
</reference>
<evidence type="ECO:0000256" key="1">
    <source>
        <dbReference type="SAM" id="MobiDB-lite"/>
    </source>
</evidence>
<accession>A0A136ILG6</accession>
<sequence length="1077" mass="118494">MADLAFYYELAGAMAHGPEVDMMSDFDMESYQLDTDMFPDIFSAEPTTHYPPPLVIETAALNDDACKDPDFLGPWADSNQIAELQACVSKPTSAVQTKQKPLQWEDLSKETQHYLIKAAVDYHLQQQQHHQRHQADSDKSSAEARKTVFWKAMDSLAVDTIVAEALSTEYQVKRRKTPSAEPNFNPARDDSTIVETINEGTLADVVRKAQDYVVGAGRNFLLPAIAQSTHLVQQNLLETSYFGFPGLMKCQPAVGSLAESQAFASFRVATDQKGKPSERLLLRDIRLPANSLVYGINGVITLAEAGKYTFQYPEAYSQKLEKRDGNEVLLCTAMGSLSTHEKSWQNLSQPTARDDNAKPGEGYLDPSEISTDCSTLVHSVFHNACGDGGKAPIGPERYQRNATLEKVASDFKGFAGFLQFYLPKGFHVTGPTGKHYTLIFGDVQPGSFNAQRQLIFQDDFVLRMKLMQPAAMFRDLQLMPRVSEPGVHQFIAPKGQGVDLLCESGRYYIPQGMEPPVDVESQSSVDAQAEIVQTQAAGKAKDQRAQNLQRLLKTAAIVHARESQQRELADPEVTTGANPQGGDSTEAEMLTERDVDSPMTDVPSGGQGNHLGASATPTTPQINLLGDEEKELRHKLIIEEAEKTLEPYRKRLMSQERKERSDDQKQALSLMEQQQQEKESLRTQQKPGATNQKRNLKRSVEDEEFKPGEAARSKKKAKVFKEDIHKPRPNGTKPTKATKPPKRDLQQPNQVRVTNPAKPKVIKDFKVISAEETTTGRKRQRPVEGDDGNGDAEVNRPQKRANKASLMVTDTKQCGPKKNRTPKNEPARERSVQCSPSRASEDGYSGGTSIDSDIESSRRGQAPHARPEIQGPATLSRPAYTQGFDPVSGRPIITMHASPEIAAVMARFPPGARFRPSGSGLNLTQITMPPVQEGHHIPLNIATSQTTFQPVPPLTMPAVGTMNALAQIQYRAQLAWQQQMWMTAMMASMNQQNPAMAQQGPIMGQQVPVMGQNMAADTFRAMSAAPGSQLHTPTSPAFPQSAEASLKMAPAQAGCALSAARETIEIIDGPDERDVFD</sequence>
<dbReference type="InParanoid" id="A0A136ILG6"/>
<evidence type="ECO:0000313" key="3">
    <source>
        <dbReference type="Proteomes" id="UP000070501"/>
    </source>
</evidence>
<proteinExistence type="predicted"/>
<gene>
    <name evidence="2" type="ORF">Micbo1qcDRAFT_180472</name>
</gene>
<feature type="region of interest" description="Disordered" evidence="1">
    <location>
        <begin position="562"/>
        <end position="621"/>
    </location>
</feature>
<feature type="compositionally biased region" description="Basic and acidic residues" evidence="1">
    <location>
        <begin position="822"/>
        <end position="831"/>
    </location>
</feature>
<feature type="compositionally biased region" description="Basic and acidic residues" evidence="1">
    <location>
        <begin position="649"/>
        <end position="665"/>
    </location>
</feature>
<feature type="region of interest" description="Disordered" evidence="1">
    <location>
        <begin position="649"/>
        <end position="878"/>
    </location>
</feature>
<organism evidence="2 3">
    <name type="scientific">Microdochium bolleyi</name>
    <dbReference type="NCBI Taxonomy" id="196109"/>
    <lineage>
        <taxon>Eukaryota</taxon>
        <taxon>Fungi</taxon>
        <taxon>Dikarya</taxon>
        <taxon>Ascomycota</taxon>
        <taxon>Pezizomycotina</taxon>
        <taxon>Sordariomycetes</taxon>
        <taxon>Xylariomycetidae</taxon>
        <taxon>Xylariales</taxon>
        <taxon>Microdochiaceae</taxon>
        <taxon>Microdochium</taxon>
    </lineage>
</organism>
<feature type="compositionally biased region" description="Polar residues" evidence="1">
    <location>
        <begin position="682"/>
        <end position="693"/>
    </location>
</feature>
<name>A0A136ILG6_9PEZI</name>
<feature type="region of interest" description="Disordered" evidence="1">
    <location>
        <begin position="342"/>
        <end position="362"/>
    </location>
</feature>
<dbReference type="AlphaFoldDB" id="A0A136ILG6"/>
<evidence type="ECO:0000313" key="2">
    <source>
        <dbReference type="EMBL" id="KXJ85800.1"/>
    </source>
</evidence>
<protein>
    <submittedName>
        <fullName evidence="2">Uncharacterized protein</fullName>
    </submittedName>
</protein>
<dbReference type="EMBL" id="KQ964274">
    <property type="protein sequence ID" value="KXJ85800.1"/>
    <property type="molecule type" value="Genomic_DNA"/>
</dbReference>
<dbReference type="Proteomes" id="UP000070501">
    <property type="component" value="Unassembled WGS sequence"/>
</dbReference>
<dbReference type="OrthoDB" id="10511327at2759"/>
<keyword evidence="3" id="KW-1185">Reference proteome</keyword>